<evidence type="ECO:0000256" key="1">
    <source>
        <dbReference type="SAM" id="Phobius"/>
    </source>
</evidence>
<reference evidence="2" key="1">
    <citation type="submission" date="2019-08" db="EMBL/GenBank/DDBJ databases">
        <authorList>
            <person name="Kucharzyk K."/>
            <person name="Murdoch R.W."/>
            <person name="Higgins S."/>
            <person name="Loffler F."/>
        </authorList>
    </citation>
    <scope>NUCLEOTIDE SEQUENCE</scope>
</reference>
<comment type="caution">
    <text evidence="2">The sequence shown here is derived from an EMBL/GenBank/DDBJ whole genome shotgun (WGS) entry which is preliminary data.</text>
</comment>
<accession>A0A645J8V6</accession>
<proteinExistence type="predicted"/>
<feature type="transmembrane region" description="Helical" evidence="1">
    <location>
        <begin position="17"/>
        <end position="38"/>
    </location>
</feature>
<organism evidence="2">
    <name type="scientific">bioreactor metagenome</name>
    <dbReference type="NCBI Taxonomy" id="1076179"/>
    <lineage>
        <taxon>unclassified sequences</taxon>
        <taxon>metagenomes</taxon>
        <taxon>ecological metagenomes</taxon>
    </lineage>
</organism>
<dbReference type="AlphaFoldDB" id="A0A645J8V6"/>
<protein>
    <submittedName>
        <fullName evidence="2">Uncharacterized protein</fullName>
    </submittedName>
</protein>
<dbReference type="EMBL" id="VSSQ01127827">
    <property type="protein sequence ID" value="MPN56914.1"/>
    <property type="molecule type" value="Genomic_DNA"/>
</dbReference>
<gene>
    <name evidence="2" type="ORF">SDC9_204607</name>
</gene>
<sequence length="52" mass="5898">MAIANQRVNLLSLPVHASYFAIILSLNIAYSTDLPKYLEMKNAMMEPMQMPI</sequence>
<keyword evidence="1" id="KW-0472">Membrane</keyword>
<name>A0A645J8V6_9ZZZZ</name>
<keyword evidence="1" id="KW-1133">Transmembrane helix</keyword>
<evidence type="ECO:0000313" key="2">
    <source>
        <dbReference type="EMBL" id="MPN56914.1"/>
    </source>
</evidence>
<keyword evidence="1" id="KW-0812">Transmembrane</keyword>